<reference evidence="1 2" key="1">
    <citation type="submission" date="2015-07" db="EMBL/GenBank/DDBJ databases">
        <title>The genome of Habropoda laboriosa.</title>
        <authorList>
            <person name="Pan H."/>
            <person name="Kapheim K."/>
        </authorList>
    </citation>
    <scope>NUCLEOTIDE SEQUENCE [LARGE SCALE GENOMIC DNA]</scope>
    <source>
        <strain evidence="1">0110345459</strain>
    </source>
</reference>
<dbReference type="EMBL" id="KQ414582">
    <property type="protein sequence ID" value="KOC70877.1"/>
    <property type="molecule type" value="Genomic_DNA"/>
</dbReference>
<gene>
    <name evidence="1" type="ORF">WH47_02143</name>
</gene>
<keyword evidence="2" id="KW-1185">Reference proteome</keyword>
<evidence type="ECO:0000313" key="1">
    <source>
        <dbReference type="EMBL" id="KOC70877.1"/>
    </source>
</evidence>
<accession>A0A0L7RIV8</accession>
<name>A0A0L7RIV8_9HYME</name>
<protein>
    <recommendedName>
        <fullName evidence="3">Histone-lysine N-methyltransferase SETMAR</fullName>
    </recommendedName>
</protein>
<evidence type="ECO:0008006" key="3">
    <source>
        <dbReference type="Google" id="ProtNLM"/>
    </source>
</evidence>
<dbReference type="AlphaFoldDB" id="A0A0L7RIV8"/>
<proteinExistence type="predicted"/>
<evidence type="ECO:0000313" key="2">
    <source>
        <dbReference type="Proteomes" id="UP000053825"/>
    </source>
</evidence>
<organism evidence="1 2">
    <name type="scientific">Habropoda laboriosa</name>
    <dbReference type="NCBI Taxonomy" id="597456"/>
    <lineage>
        <taxon>Eukaryota</taxon>
        <taxon>Metazoa</taxon>
        <taxon>Ecdysozoa</taxon>
        <taxon>Arthropoda</taxon>
        <taxon>Hexapoda</taxon>
        <taxon>Insecta</taxon>
        <taxon>Pterygota</taxon>
        <taxon>Neoptera</taxon>
        <taxon>Endopterygota</taxon>
        <taxon>Hymenoptera</taxon>
        <taxon>Apocrita</taxon>
        <taxon>Aculeata</taxon>
        <taxon>Apoidea</taxon>
        <taxon>Anthophila</taxon>
        <taxon>Apidae</taxon>
        <taxon>Habropoda</taxon>
    </lineage>
</organism>
<dbReference type="Proteomes" id="UP000053825">
    <property type="component" value="Unassembled WGS sequence"/>
</dbReference>
<sequence>MECSHTAIEKHLHSMGKVQKCGAWVPHALSDNSKNQRATISVGCQNFHFSIWHTNHERFFQQCHPLYTQHKCREQLLRP</sequence>